<dbReference type="PIRSF" id="PIRSF001394">
    <property type="entry name" value="Fe_dep_fumar_hy"/>
    <property type="match status" value="1"/>
</dbReference>
<sequence length="511" mass="55630">MYIEQLEKSMYDLICDTSTNLPKDVRRAVKAAREKENAGTRAAMSLDTIANNINMADDKLSPICQDTGLPTFKIKTPIGVNQLEIKDAITRAMVQATKDGKLRPNAVDSLTGENSGTNLGLGLPVVKFEQWEKDYIEVKLILKGGGCENKNIQYSLPTELEGLGRAGRDLDGIRKCILHSVYQAQGQGCSAGFIGVGIGGDRASGYDLAKEQLFREVDDVNPHPDLAALESYILDTANQLGIGTMGFGGEATLLGCKIGVMHRIPASFYVSVAYNCWAYRRMAVDIDATTGDVTKWHYNEGDKLAFAATTETNDTQSSRVVELTAPITEEQIRELQVGDVVKISGRMYTGRDAIHKHLTENDAPVDLDGHIIYHCGPVVLKNEDGSYEIKAAGPTTSIREEPYQGDIMKKFGIRAVIGKGGMGPKTLAALQEHGGVYLNAIGGAAQYYADCIKEVEGVDLLQFGIPEAMWHLRVEDFTAVVTMDSHGNSLHADVDKSSLEKLATFKEKVFS</sequence>
<evidence type="ECO:0000256" key="4">
    <source>
        <dbReference type="ARBA" id="ARBA00011738"/>
    </source>
</evidence>
<dbReference type="PANTHER" id="PTHR43351:SF2">
    <property type="entry name" value="L(+)-TARTRATE DEHYDRATASE SUBUNIT BETA-RELATED"/>
    <property type="match status" value="1"/>
</dbReference>
<comment type="similarity">
    <text evidence="3 10">Belongs to the class-I fumarase family.</text>
</comment>
<evidence type="ECO:0000256" key="1">
    <source>
        <dbReference type="ARBA" id="ARBA00000929"/>
    </source>
</evidence>
<comment type="cofactor">
    <cofactor evidence="2 10">
        <name>[4Fe-4S] cluster</name>
        <dbReference type="ChEBI" id="CHEBI:49883"/>
    </cofactor>
</comment>
<keyword evidence="6 10" id="KW-0479">Metal-binding</keyword>
<evidence type="ECO:0000256" key="6">
    <source>
        <dbReference type="ARBA" id="ARBA00022723"/>
    </source>
</evidence>
<dbReference type="NCBIfam" id="TIGR00722">
    <property type="entry name" value="ttdA_fumA_fumB"/>
    <property type="match status" value="1"/>
</dbReference>
<evidence type="ECO:0000259" key="11">
    <source>
        <dbReference type="Pfam" id="PF05681"/>
    </source>
</evidence>
<evidence type="ECO:0000256" key="5">
    <source>
        <dbReference type="ARBA" id="ARBA00022485"/>
    </source>
</evidence>
<proteinExistence type="inferred from homology"/>
<dbReference type="EC" id="4.2.1.2" evidence="10"/>
<dbReference type="Gene3D" id="3.20.130.10">
    <property type="entry name" value="Fe-S hydro-lyase, tartrate dehydratase beta-type, catalytic domain"/>
    <property type="match status" value="1"/>
</dbReference>
<comment type="function">
    <text evidence="10">Catalyzes the reversible hydration of fumarate to (S)-malate.</text>
</comment>
<dbReference type="EMBL" id="JAUBDI010000019">
    <property type="protein sequence ID" value="MDW0114609.1"/>
    <property type="molecule type" value="Genomic_DNA"/>
</dbReference>
<name>A0ABU4GCA9_9BACL</name>
<evidence type="ECO:0000313" key="14">
    <source>
        <dbReference type="Proteomes" id="UP001282284"/>
    </source>
</evidence>
<evidence type="ECO:0000259" key="12">
    <source>
        <dbReference type="Pfam" id="PF05683"/>
    </source>
</evidence>
<dbReference type="NCBIfam" id="TIGR00723">
    <property type="entry name" value="ttdB_fumA_fumB"/>
    <property type="match status" value="1"/>
</dbReference>
<dbReference type="PANTHER" id="PTHR43351">
    <property type="entry name" value="L(+)-TARTRATE DEHYDRATASE SUBUNIT BETA"/>
    <property type="match status" value="1"/>
</dbReference>
<evidence type="ECO:0000256" key="9">
    <source>
        <dbReference type="ARBA" id="ARBA00023239"/>
    </source>
</evidence>
<keyword evidence="14" id="KW-1185">Reference proteome</keyword>
<dbReference type="InterPro" id="IPR036660">
    <property type="entry name" value="Fe-S_hydroAse_TtdB_cat_sf"/>
</dbReference>
<keyword evidence="9 10" id="KW-0456">Lyase</keyword>
<gene>
    <name evidence="13" type="ORF">QT711_15535</name>
</gene>
<dbReference type="SUPFAM" id="SSF117457">
    <property type="entry name" value="FumA C-terminal domain-like"/>
    <property type="match status" value="1"/>
</dbReference>
<evidence type="ECO:0000256" key="7">
    <source>
        <dbReference type="ARBA" id="ARBA00023004"/>
    </source>
</evidence>
<evidence type="ECO:0000256" key="8">
    <source>
        <dbReference type="ARBA" id="ARBA00023014"/>
    </source>
</evidence>
<dbReference type="Proteomes" id="UP001282284">
    <property type="component" value="Unassembled WGS sequence"/>
</dbReference>
<evidence type="ECO:0000256" key="10">
    <source>
        <dbReference type="PIRNR" id="PIRNR001394"/>
    </source>
</evidence>
<dbReference type="InterPro" id="IPR004647">
    <property type="entry name" value="Fe-S_hydro-lyase_TtdB-typ_cat"/>
</dbReference>
<keyword evidence="7 10" id="KW-0408">Iron</keyword>
<comment type="catalytic activity">
    <reaction evidence="1 10">
        <text>(S)-malate = fumarate + H2O</text>
        <dbReference type="Rhea" id="RHEA:12460"/>
        <dbReference type="ChEBI" id="CHEBI:15377"/>
        <dbReference type="ChEBI" id="CHEBI:15589"/>
        <dbReference type="ChEBI" id="CHEBI:29806"/>
        <dbReference type="EC" id="4.2.1.2"/>
    </reaction>
</comment>
<accession>A0ABU4GCA9</accession>
<comment type="caution">
    <text evidence="13">The sequence shown here is derived from an EMBL/GenBank/DDBJ whole genome shotgun (WGS) entry which is preliminary data.</text>
</comment>
<evidence type="ECO:0000256" key="2">
    <source>
        <dbReference type="ARBA" id="ARBA00001966"/>
    </source>
</evidence>
<reference evidence="13 14" key="1">
    <citation type="submission" date="2023-06" db="EMBL/GenBank/DDBJ databases">
        <title>Sporosarcina sp. nov., isolated from Korean traditional fermented seafood 'Jeotgal'.</title>
        <authorList>
            <person name="Yang A.I."/>
            <person name="Shin N.-R."/>
        </authorList>
    </citation>
    <scope>NUCLEOTIDE SEQUENCE [LARGE SCALE GENOMIC DNA]</scope>
    <source>
        <strain evidence="13 14">KCTC13119</strain>
    </source>
</reference>
<keyword evidence="5 10" id="KW-0004">4Fe-4S</keyword>
<evidence type="ECO:0000313" key="13">
    <source>
        <dbReference type="EMBL" id="MDW0114609.1"/>
    </source>
</evidence>
<feature type="domain" description="Fe-S hydro-lyase tartrate dehydratase alpha-type catalytic" evidence="11">
    <location>
        <begin position="8"/>
        <end position="284"/>
    </location>
</feature>
<organism evidence="13 14">
    <name type="scientific">Sporosarcina saromensis</name>
    <dbReference type="NCBI Taxonomy" id="359365"/>
    <lineage>
        <taxon>Bacteria</taxon>
        <taxon>Bacillati</taxon>
        <taxon>Bacillota</taxon>
        <taxon>Bacilli</taxon>
        <taxon>Bacillales</taxon>
        <taxon>Caryophanaceae</taxon>
        <taxon>Sporosarcina</taxon>
    </lineage>
</organism>
<dbReference type="InterPro" id="IPR004646">
    <property type="entry name" value="Fe-S_hydro-lyase_TtdA-typ_cat"/>
</dbReference>
<evidence type="ECO:0000256" key="3">
    <source>
        <dbReference type="ARBA" id="ARBA00008876"/>
    </source>
</evidence>
<feature type="domain" description="Fe-S hydro-lyase tartrate dehydratase beta-type catalytic" evidence="12">
    <location>
        <begin position="294"/>
        <end position="493"/>
    </location>
</feature>
<dbReference type="Pfam" id="PF05683">
    <property type="entry name" value="Fumerase_C"/>
    <property type="match status" value="1"/>
</dbReference>
<comment type="subunit">
    <text evidence="4 10">Homodimer.</text>
</comment>
<dbReference type="RefSeq" id="WP_317945770.1">
    <property type="nucleotide sequence ID" value="NZ_JAUBDI010000019.1"/>
</dbReference>
<protein>
    <recommendedName>
        <fullName evidence="10">Fumarate hydratase class I</fullName>
        <ecNumber evidence="10">4.2.1.2</ecNumber>
    </recommendedName>
</protein>
<dbReference type="InterPro" id="IPR011167">
    <property type="entry name" value="Fe_dep_fumarate_hydratase"/>
</dbReference>
<keyword evidence="8 10" id="KW-0411">Iron-sulfur</keyword>
<dbReference type="Pfam" id="PF05681">
    <property type="entry name" value="Fumerase"/>
    <property type="match status" value="1"/>
</dbReference>